<dbReference type="Pfam" id="PF01882">
    <property type="entry name" value="DUF58"/>
    <property type="match status" value="1"/>
</dbReference>
<evidence type="ECO:0000313" key="3">
    <source>
        <dbReference type="Proteomes" id="UP000187035"/>
    </source>
</evidence>
<protein>
    <recommendedName>
        <fullName evidence="1">DUF58 domain-containing protein</fullName>
    </recommendedName>
</protein>
<gene>
    <name evidence="2" type="ORF">BKH33_09350</name>
</gene>
<dbReference type="AlphaFoldDB" id="A0A2I1KG88"/>
<proteinExistence type="predicted"/>
<dbReference type="InterPro" id="IPR002881">
    <property type="entry name" value="DUF58"/>
</dbReference>
<evidence type="ECO:0000313" key="2">
    <source>
        <dbReference type="EMBL" id="OMG34782.1"/>
    </source>
</evidence>
<dbReference type="EMBL" id="MSRR01000019">
    <property type="protein sequence ID" value="OMG34782.1"/>
    <property type="molecule type" value="Genomic_DNA"/>
</dbReference>
<organism evidence="2 3">
    <name type="scientific">Actinomyces naeslundii</name>
    <dbReference type="NCBI Taxonomy" id="1655"/>
    <lineage>
        <taxon>Bacteria</taxon>
        <taxon>Bacillati</taxon>
        <taxon>Actinomycetota</taxon>
        <taxon>Actinomycetes</taxon>
        <taxon>Actinomycetales</taxon>
        <taxon>Actinomycetaceae</taxon>
        <taxon>Actinomyces</taxon>
    </lineage>
</organism>
<accession>A0A2I1KG88</accession>
<evidence type="ECO:0000259" key="1">
    <source>
        <dbReference type="Pfam" id="PF01882"/>
    </source>
</evidence>
<dbReference type="PANTHER" id="PTHR34351:SF1">
    <property type="entry name" value="SLR1927 PROTEIN"/>
    <property type="match status" value="1"/>
</dbReference>
<name>A0A2I1KG88_ACTNA</name>
<comment type="caution">
    <text evidence="2">The sequence shown here is derived from an EMBL/GenBank/DDBJ whole genome shotgun (WGS) entry which is preliminary data.</text>
</comment>
<dbReference type="Proteomes" id="UP000187035">
    <property type="component" value="Unassembled WGS sequence"/>
</dbReference>
<dbReference type="PANTHER" id="PTHR34351">
    <property type="entry name" value="SLR1927 PROTEIN-RELATED"/>
    <property type="match status" value="1"/>
</dbReference>
<feature type="domain" description="DUF58" evidence="1">
    <location>
        <begin position="168"/>
        <end position="244"/>
    </location>
</feature>
<sequence length="355" mass="39092">MGWQEAWSAAIVVGIVVVTAWLWLIPRGGYSVNHDLLEPRVTVGDHALIRLTVTNPRPRPLLPSRMEMPVGPGRAVFVVPTLTPRAVHERGFILPTQRRGIVTVGPVLAVQRDPVGLLQRERSLTTPQDIHIHPRTLRLGTVLHGVLRDIEGAVTQDLSSSDVAFHALRDYVPGDDRRNVHWRTTARTGRLMVRQFEETRRSSLLVLLSTRQDDYTGGEDFETAVSIACSLAMDAIQDGREVRFITQIGALPTSSALRMLDTSCLLSTGEDDVSCDLLVRHACTAHPEASIVVLVTGQRVDRATLARARGFAHASMVTVTLRAGQQGLSRHHAGTMPVVDMDRLEQLPTALRRAL</sequence>
<reference evidence="2 3" key="1">
    <citation type="submission" date="2016-12" db="EMBL/GenBank/DDBJ databases">
        <title>Genomic comparison of strains in the 'Actinomyces naeslundii' group.</title>
        <authorList>
            <person name="Mughal S.R."/>
            <person name="Do T."/>
            <person name="Gilbert S.C."/>
            <person name="Witherden E.A."/>
            <person name="Didelot X."/>
            <person name="Beighton D."/>
        </authorList>
    </citation>
    <scope>NUCLEOTIDE SEQUENCE [LARGE SCALE GENOMIC DNA]</scope>
    <source>
        <strain evidence="2 3">NCTC 10301</strain>
    </source>
</reference>